<evidence type="ECO:0000259" key="5">
    <source>
        <dbReference type="PROSITE" id="PS50977"/>
    </source>
</evidence>
<dbReference type="PROSITE" id="PS50977">
    <property type="entry name" value="HTH_TETR_2"/>
    <property type="match status" value="1"/>
</dbReference>
<keyword evidence="3" id="KW-0804">Transcription</keyword>
<dbReference type="PANTHER" id="PTHR30055:SF209">
    <property type="entry name" value="POSSIBLE TRANSCRIPTIONAL REGULATORY PROTEIN (PROBABLY TETR-FAMILY)"/>
    <property type="match status" value="1"/>
</dbReference>
<dbReference type="InterPro" id="IPR025996">
    <property type="entry name" value="MT1864/Rv1816-like_C"/>
</dbReference>
<dbReference type="InterPro" id="IPR050109">
    <property type="entry name" value="HTH-type_TetR-like_transc_reg"/>
</dbReference>
<evidence type="ECO:0000256" key="1">
    <source>
        <dbReference type="ARBA" id="ARBA00023015"/>
    </source>
</evidence>
<dbReference type="PANTHER" id="PTHR30055">
    <property type="entry name" value="HTH-TYPE TRANSCRIPTIONAL REGULATOR RUTR"/>
    <property type="match status" value="1"/>
</dbReference>
<accession>E5XRZ2</accession>
<reference evidence="6 7" key="1">
    <citation type="journal article" date="2011" name="Stand. Genomic Sci.">
        <title>High quality draft genome sequence of Segniliparus rugosus CDC 945(T)= (ATCC BAA-974(T)).</title>
        <authorList>
            <person name="Earl A.M."/>
            <person name="Desjardins C.A."/>
            <person name="Fitzgerald M.G."/>
            <person name="Arachchi H.M."/>
            <person name="Zeng Q."/>
            <person name="Mehta T."/>
            <person name="Griggs A."/>
            <person name="Birren B.W."/>
            <person name="Toney N.C."/>
            <person name="Carr J."/>
            <person name="Posey J."/>
            <person name="Butler W.R."/>
        </authorList>
    </citation>
    <scope>NUCLEOTIDE SEQUENCE [LARGE SCALE GENOMIC DNA]</scope>
    <source>
        <strain evidence="7">ATCC BAA-974 / DSM 45345 / CCUG 50838 / CIP 108380 / JCM 13579 / CDC 945</strain>
    </source>
</reference>
<dbReference type="GO" id="GO:0003700">
    <property type="term" value="F:DNA-binding transcription factor activity"/>
    <property type="evidence" value="ECO:0007669"/>
    <property type="project" value="TreeGrafter"/>
</dbReference>
<dbReference type="AlphaFoldDB" id="E5XRZ2"/>
<dbReference type="Pfam" id="PF13305">
    <property type="entry name" value="TetR_C_33"/>
    <property type="match status" value="1"/>
</dbReference>
<dbReference type="Gene3D" id="1.10.357.10">
    <property type="entry name" value="Tetracycline Repressor, domain 2"/>
    <property type="match status" value="1"/>
</dbReference>
<comment type="caution">
    <text evidence="6">The sequence shown here is derived from an EMBL/GenBank/DDBJ whole genome shotgun (WGS) entry which is preliminary data.</text>
</comment>
<gene>
    <name evidence="6" type="ORF">HMPREF9336_02264</name>
</gene>
<dbReference type="HOGENOM" id="CLU_069356_40_3_11"/>
<evidence type="ECO:0000256" key="2">
    <source>
        <dbReference type="ARBA" id="ARBA00023125"/>
    </source>
</evidence>
<evidence type="ECO:0000313" key="7">
    <source>
        <dbReference type="Proteomes" id="UP000004816"/>
    </source>
</evidence>
<evidence type="ECO:0000256" key="3">
    <source>
        <dbReference type="ARBA" id="ARBA00023163"/>
    </source>
</evidence>
<feature type="domain" description="HTH tetR-type" evidence="5">
    <location>
        <begin position="5"/>
        <end position="65"/>
    </location>
</feature>
<dbReference type="InterPro" id="IPR009057">
    <property type="entry name" value="Homeodomain-like_sf"/>
</dbReference>
<proteinExistence type="predicted"/>
<dbReference type="GO" id="GO:0000976">
    <property type="term" value="F:transcription cis-regulatory region binding"/>
    <property type="evidence" value="ECO:0007669"/>
    <property type="project" value="TreeGrafter"/>
</dbReference>
<dbReference type="InterPro" id="IPR036271">
    <property type="entry name" value="Tet_transcr_reg_TetR-rel_C_sf"/>
</dbReference>
<dbReference type="eggNOG" id="COG1309">
    <property type="taxonomic scope" value="Bacteria"/>
</dbReference>
<dbReference type="SUPFAM" id="SSF46689">
    <property type="entry name" value="Homeodomain-like"/>
    <property type="match status" value="1"/>
</dbReference>
<dbReference type="STRING" id="679197.HMPREF9336_02264"/>
<organism evidence="6 7">
    <name type="scientific">Segniliparus rugosus (strain ATCC BAA-974 / DSM 45345 / CCUG 50838 / CIP 108380 / JCM 13579 / CDC 945)</name>
    <dbReference type="NCBI Taxonomy" id="679197"/>
    <lineage>
        <taxon>Bacteria</taxon>
        <taxon>Bacillati</taxon>
        <taxon>Actinomycetota</taxon>
        <taxon>Actinomycetes</taxon>
        <taxon>Mycobacteriales</taxon>
        <taxon>Segniliparaceae</taxon>
        <taxon>Segniliparus</taxon>
    </lineage>
</organism>
<keyword evidence="2 4" id="KW-0238">DNA-binding</keyword>
<keyword evidence="7" id="KW-1185">Reference proteome</keyword>
<sequence length="230" mass="24917">MSSARDLRRELIEASLALLADHGPDALQARRVAAACDTSTMSVYTYFGGMKQLLAAVADEGLHRLAMTLQLVDPSDDPVADLAVYTFLYRRFALENPHLYRLMLGEASVNGVSAPVTFTVPSVSKGEVRAELGVILVIASAVQRAIDAGRIHGEDPLSMLFQFWSAMHGYVLLELAGYLGHDNDGLESVLLPLGASVLLGWGDSPDQIRKSQLLGLEMLAELEKKHSQAQ</sequence>
<dbReference type="EMBL" id="ACZI02000002">
    <property type="protein sequence ID" value="EFV12890.1"/>
    <property type="molecule type" value="Genomic_DNA"/>
</dbReference>
<evidence type="ECO:0000256" key="4">
    <source>
        <dbReference type="PROSITE-ProRule" id="PRU00335"/>
    </source>
</evidence>
<feature type="DNA-binding region" description="H-T-H motif" evidence="4">
    <location>
        <begin position="28"/>
        <end position="47"/>
    </location>
</feature>
<dbReference type="InterPro" id="IPR001647">
    <property type="entry name" value="HTH_TetR"/>
</dbReference>
<keyword evidence="1" id="KW-0805">Transcription regulation</keyword>
<dbReference type="SUPFAM" id="SSF48498">
    <property type="entry name" value="Tetracyclin repressor-like, C-terminal domain"/>
    <property type="match status" value="1"/>
</dbReference>
<dbReference type="RefSeq" id="WP_007470453.1">
    <property type="nucleotide sequence ID" value="NZ_KI391953.1"/>
</dbReference>
<dbReference type="Pfam" id="PF00440">
    <property type="entry name" value="TetR_N"/>
    <property type="match status" value="1"/>
</dbReference>
<protein>
    <recommendedName>
        <fullName evidence="5">HTH tetR-type domain-containing protein</fullName>
    </recommendedName>
</protein>
<dbReference type="Proteomes" id="UP000004816">
    <property type="component" value="Unassembled WGS sequence"/>
</dbReference>
<evidence type="ECO:0000313" key="6">
    <source>
        <dbReference type="EMBL" id="EFV12890.1"/>
    </source>
</evidence>
<dbReference type="OrthoDB" id="4709966at2"/>
<name>E5XRZ2_SEGRC</name>